<sequence length="970" mass="104108">MKTKLYLTLIFLIMSLVGHAQPGEIDNSFNSSGTGAYGGTATLPTVDGSQDGIVYKTDVYPSSSVHKDKIMIIGRFSSYNGVQRKKIARINADGTLDTTFNTPYFSTNPASDYLYCVKVLPDNKILIGGSFSIGVYRNIARLNEDGTIDNTFNVVTPATAVRGTNGPVHAICLQSDNRILIGGDYTTFNSAGNRRLLRLNADGSLDATFNTVGTPNGEIRAIALQKLGANANKILVGGFFDGWTGQAAKGHLIRVLPNGDFDTTFNPGGTGVTGGSAVFDIIVKPDSDSFFAVGKFTGFNGTSRNSIVFLKKDAELLINTVGTGNGFTIFSAKFQPDGKVLIGGNFTSYGGATIPKGITRISATDATRDTSFLTGAGFNGGTGVYEGVSVIRDIVLQSDGKIIVSGDYTTYDATPRRMISRIKTRECPYSAVYDNGAWKDGIAIDASTTNYYMSISSGTYTVPTGSNFNACELEVKDGATLIIQPNASLTVNGIVMNNGTFTIESTGSLVQIKEDTKNADLGAGTFTMKRDVTQLKPFDFVYYSSPVEDQLLHDVSPSTRFDKFYKFNTSSNAWQVITDGLETMVEAKGYIARAGTVITAPNSTFNAAFVGRPHNGKVTIPMVRSGANDMNLVGNPYPSAIDANLFLSESSSNNANISPIIYLWSHATPIAASGNLYAYSSSDYIAYNKVGGVMTNPTGVPFQGKIAAGQAFFVKAVNPVNAVFTNTMRLTNNNAQFYKNASTIQDSNNRIWLDLTNEQGAFKQTLIGFSEGATNGIDRAYDGIGINGNSFVNFYSIVDSNKLVIQGRALPFDANQAVPLGYSTTVAGTFKISLHQFDGLFQNQNVYLLDKLTNTVQDIKTNGYTFNTEVGTFDNRFELKFTNAALGTKNAAMADQSAVVFAENHTISIQSTESINSVAVYDLTGKLLYTKNGIESDSFSTDAINASNQVLMVQITFSNDATLTKKVLVN</sequence>
<dbReference type="Gene3D" id="2.80.10.50">
    <property type="match status" value="3"/>
</dbReference>
<evidence type="ECO:0000313" key="3">
    <source>
        <dbReference type="Proteomes" id="UP000199580"/>
    </source>
</evidence>
<dbReference type="AlphaFoldDB" id="A0A1G8TIF0"/>
<organism evidence="2 3">
    <name type="scientific">Flavobacterium noncentrifugens</name>
    <dbReference type="NCBI Taxonomy" id="1128970"/>
    <lineage>
        <taxon>Bacteria</taxon>
        <taxon>Pseudomonadati</taxon>
        <taxon>Bacteroidota</taxon>
        <taxon>Flavobacteriia</taxon>
        <taxon>Flavobacteriales</taxon>
        <taxon>Flavobacteriaceae</taxon>
        <taxon>Flavobacterium</taxon>
    </lineage>
</organism>
<dbReference type="Proteomes" id="UP000199580">
    <property type="component" value="Unassembled WGS sequence"/>
</dbReference>
<evidence type="ECO:0000313" key="2">
    <source>
        <dbReference type="EMBL" id="SDJ41177.1"/>
    </source>
</evidence>
<reference evidence="2 3" key="1">
    <citation type="submission" date="2016-10" db="EMBL/GenBank/DDBJ databases">
        <authorList>
            <person name="de Groot N.N."/>
        </authorList>
    </citation>
    <scope>NUCLEOTIDE SEQUENCE [LARGE SCALE GENOMIC DNA]</scope>
    <source>
        <strain evidence="2 3">CGMCC 1.10076</strain>
    </source>
</reference>
<name>A0A1G8TIF0_9FLAO</name>
<keyword evidence="3" id="KW-1185">Reference proteome</keyword>
<feature type="chain" id="PRO_5011712919" evidence="1">
    <location>
        <begin position="21"/>
        <end position="970"/>
    </location>
</feature>
<dbReference type="EMBL" id="FNEZ01000001">
    <property type="protein sequence ID" value="SDJ41177.1"/>
    <property type="molecule type" value="Genomic_DNA"/>
</dbReference>
<protein>
    <submittedName>
        <fullName evidence="2">Delta-60 repeat domain-containing protein</fullName>
    </submittedName>
</protein>
<proteinExistence type="predicted"/>
<dbReference type="NCBIfam" id="TIGR02608">
    <property type="entry name" value="delta_60_rpt"/>
    <property type="match status" value="4"/>
</dbReference>
<dbReference type="SUPFAM" id="SSF101908">
    <property type="entry name" value="Putative isomerase YbhE"/>
    <property type="match status" value="1"/>
</dbReference>
<dbReference type="NCBIfam" id="NF033708">
    <property type="entry name" value="T9SS_Cterm_ChiA"/>
    <property type="match status" value="1"/>
</dbReference>
<dbReference type="RefSeq" id="WP_091392296.1">
    <property type="nucleotide sequence ID" value="NZ_BKAI01000002.1"/>
</dbReference>
<dbReference type="InterPro" id="IPR013431">
    <property type="entry name" value="Delta_60_rpt"/>
</dbReference>
<dbReference type="STRING" id="1128970.SAMN04487935_0991"/>
<feature type="signal peptide" evidence="1">
    <location>
        <begin position="1"/>
        <end position="20"/>
    </location>
</feature>
<gene>
    <name evidence="2" type="ORF">SAMN04487935_0991</name>
</gene>
<accession>A0A1G8TIF0</accession>
<keyword evidence="1" id="KW-0732">Signal</keyword>
<dbReference type="OrthoDB" id="9805017at2"/>
<evidence type="ECO:0000256" key="1">
    <source>
        <dbReference type="SAM" id="SignalP"/>
    </source>
</evidence>
<dbReference type="Pfam" id="PF17164">
    <property type="entry name" value="DUF5122"/>
    <property type="match status" value="6"/>
</dbReference>